<feature type="binding site" evidence="13">
    <location>
        <position position="134"/>
    </location>
    <ligand>
        <name>Mg(2+)</name>
        <dbReference type="ChEBI" id="CHEBI:18420"/>
        <label>1</label>
    </ligand>
</feature>
<comment type="catalytic activity">
    <reaction evidence="10 17">
        <text>L-glutamate + NH4(+) + ATP = L-glutamine + ADP + phosphate + H(+)</text>
        <dbReference type="Rhea" id="RHEA:16169"/>
        <dbReference type="ChEBI" id="CHEBI:15378"/>
        <dbReference type="ChEBI" id="CHEBI:28938"/>
        <dbReference type="ChEBI" id="CHEBI:29985"/>
        <dbReference type="ChEBI" id="CHEBI:30616"/>
        <dbReference type="ChEBI" id="CHEBI:43474"/>
        <dbReference type="ChEBI" id="CHEBI:58359"/>
        <dbReference type="ChEBI" id="CHEBI:456216"/>
        <dbReference type="EC" id="6.3.1.2"/>
    </reaction>
</comment>
<evidence type="ECO:0000259" key="18">
    <source>
        <dbReference type="PROSITE" id="PS51986"/>
    </source>
</evidence>
<dbReference type="InterPro" id="IPR008146">
    <property type="entry name" value="Gln_synth_cat_dom"/>
</dbReference>
<evidence type="ECO:0000256" key="13">
    <source>
        <dbReference type="PIRSR" id="PIRSR604809-3"/>
    </source>
</evidence>
<feature type="binding site" evidence="12">
    <location>
        <position position="209"/>
    </location>
    <ligand>
        <name>ATP</name>
        <dbReference type="ChEBI" id="CHEBI:30616"/>
    </ligand>
</feature>
<comment type="cofactor">
    <cofactor evidence="13">
        <name>Mg(2+)</name>
        <dbReference type="ChEBI" id="CHEBI:18420"/>
    </cofactor>
    <text evidence="13">Binds 2 Mg(2+) ions per subunit.</text>
</comment>
<evidence type="ECO:0000256" key="16">
    <source>
        <dbReference type="RuleBase" id="RU000384"/>
    </source>
</evidence>
<keyword evidence="7 17" id="KW-0436">Ligase</keyword>
<feature type="binding site" evidence="11">
    <location>
        <position position="342"/>
    </location>
    <ligand>
        <name>L-glutamate</name>
        <dbReference type="ChEBI" id="CHEBI:29985"/>
    </ligand>
</feature>
<dbReference type="Pfam" id="PF00120">
    <property type="entry name" value="Gln-synt_C"/>
    <property type="match status" value="1"/>
</dbReference>
<evidence type="ECO:0000313" key="21">
    <source>
        <dbReference type="Proteomes" id="UP000276437"/>
    </source>
</evidence>
<proteinExistence type="inferred from homology"/>
<keyword evidence="13" id="KW-0460">Magnesium</keyword>
<evidence type="ECO:0000259" key="19">
    <source>
        <dbReference type="PROSITE" id="PS51987"/>
    </source>
</evidence>
<evidence type="ECO:0000256" key="6">
    <source>
        <dbReference type="ARBA" id="ARBA00022490"/>
    </source>
</evidence>
<feature type="binding site" evidence="13">
    <location>
        <position position="132"/>
    </location>
    <ligand>
        <name>Mg(2+)</name>
        <dbReference type="ChEBI" id="CHEBI:18420"/>
        <label>1</label>
    </ligand>
</feature>
<dbReference type="EMBL" id="AP018449">
    <property type="protein sequence ID" value="BBB92813.1"/>
    <property type="molecule type" value="Genomic_DNA"/>
</dbReference>
<keyword evidence="21" id="KW-1185">Reference proteome</keyword>
<dbReference type="KEGG" id="mana:MAMMFC1_03518"/>
<feature type="binding site" evidence="11">
    <location>
        <position position="324"/>
    </location>
    <ligand>
        <name>L-glutamate</name>
        <dbReference type="ChEBI" id="CHEBI:29985"/>
    </ligand>
</feature>
<comment type="subcellular location">
    <subcellularLocation>
        <location evidence="1">Cytoplasm</location>
    </subcellularLocation>
</comment>
<feature type="binding site" evidence="13">
    <location>
        <position position="361"/>
    </location>
    <ligand>
        <name>Mg(2+)</name>
        <dbReference type="ChEBI" id="CHEBI:18420"/>
        <label>1</label>
    </ligand>
</feature>
<keyword evidence="9 12" id="KW-0067">ATP-binding</keyword>
<evidence type="ECO:0000256" key="8">
    <source>
        <dbReference type="ARBA" id="ARBA00022741"/>
    </source>
</evidence>
<feature type="binding site" evidence="11">
    <location>
        <begin position="266"/>
        <end position="267"/>
    </location>
    <ligand>
        <name>L-glutamate</name>
        <dbReference type="ChEBI" id="CHEBI:29985"/>
    </ligand>
</feature>
<dbReference type="PROSITE" id="PS51987">
    <property type="entry name" value="GS_CATALYTIC"/>
    <property type="match status" value="1"/>
</dbReference>
<dbReference type="SUPFAM" id="SSF54368">
    <property type="entry name" value="Glutamine synthetase, N-terminal domain"/>
    <property type="match status" value="1"/>
</dbReference>
<dbReference type="Gene3D" id="3.30.590.10">
    <property type="entry name" value="Glutamine synthetase/guanido kinase, catalytic domain"/>
    <property type="match status" value="1"/>
</dbReference>
<dbReference type="InterPro" id="IPR027303">
    <property type="entry name" value="Gln_synth_gly_rich_site"/>
</dbReference>
<dbReference type="AlphaFoldDB" id="A0A348AP15"/>
<evidence type="ECO:0000256" key="7">
    <source>
        <dbReference type="ARBA" id="ARBA00022598"/>
    </source>
</evidence>
<dbReference type="InterPro" id="IPR008147">
    <property type="entry name" value="Gln_synt_N"/>
</dbReference>
<evidence type="ECO:0000256" key="12">
    <source>
        <dbReference type="PIRSR" id="PIRSR604809-2"/>
    </source>
</evidence>
<dbReference type="NCBIfam" id="TIGR00653">
    <property type="entry name" value="GlnA"/>
    <property type="match status" value="1"/>
</dbReference>
<evidence type="ECO:0000256" key="17">
    <source>
        <dbReference type="RuleBase" id="RU004356"/>
    </source>
</evidence>
<dbReference type="GO" id="GO:0006542">
    <property type="term" value="P:glutamine biosynthetic process"/>
    <property type="evidence" value="ECO:0007669"/>
    <property type="project" value="InterPro"/>
</dbReference>
<dbReference type="InterPro" id="IPR036651">
    <property type="entry name" value="Gln_synt_N_sf"/>
</dbReference>
<dbReference type="InterPro" id="IPR027302">
    <property type="entry name" value="Gln_synth_N_conserv_site"/>
</dbReference>
<evidence type="ECO:0000256" key="3">
    <source>
        <dbReference type="ARBA" id="ARBA00011354"/>
    </source>
</evidence>
<feature type="modified residue" description="O-AMP-tyrosine" evidence="14">
    <location>
        <position position="405"/>
    </location>
</feature>
<evidence type="ECO:0000256" key="1">
    <source>
        <dbReference type="ARBA" id="ARBA00004496"/>
    </source>
</evidence>
<dbReference type="GO" id="GO:0005524">
    <property type="term" value="F:ATP binding"/>
    <property type="evidence" value="ECO:0007669"/>
    <property type="project" value="UniProtKB-KW"/>
</dbReference>
<dbReference type="PROSITE" id="PS00180">
    <property type="entry name" value="GLNA_1"/>
    <property type="match status" value="1"/>
</dbReference>
<comment type="similarity">
    <text evidence="2 15 16">Belongs to the glutamine synthetase family.</text>
</comment>
<feature type="binding site" evidence="12">
    <location>
        <position position="342"/>
    </location>
    <ligand>
        <name>ATP</name>
        <dbReference type="ChEBI" id="CHEBI:30616"/>
    </ligand>
</feature>
<keyword evidence="14" id="KW-0597">Phosphoprotein</keyword>
<feature type="binding site" evidence="12">
    <location>
        <begin position="273"/>
        <end position="275"/>
    </location>
    <ligand>
        <name>ATP</name>
        <dbReference type="ChEBI" id="CHEBI:30616"/>
    </ligand>
</feature>
<evidence type="ECO:0000256" key="9">
    <source>
        <dbReference type="ARBA" id="ARBA00022840"/>
    </source>
</evidence>
<keyword evidence="13" id="KW-0479">Metal-binding</keyword>
<dbReference type="PROSITE" id="PS00181">
    <property type="entry name" value="GLNA_ATP"/>
    <property type="match status" value="1"/>
</dbReference>
<feature type="binding site" evidence="11">
    <location>
        <position position="330"/>
    </location>
    <ligand>
        <name>L-glutamate</name>
        <dbReference type="ChEBI" id="CHEBI:29985"/>
    </ligand>
</feature>
<dbReference type="InterPro" id="IPR004809">
    <property type="entry name" value="Gln_synth_I"/>
</dbReference>
<evidence type="ECO:0000256" key="15">
    <source>
        <dbReference type="PROSITE-ProRule" id="PRU01330"/>
    </source>
</evidence>
<dbReference type="Proteomes" id="UP000276437">
    <property type="component" value="Chromosome"/>
</dbReference>
<feature type="binding site" evidence="13">
    <location>
        <position position="222"/>
    </location>
    <ligand>
        <name>Mg(2+)</name>
        <dbReference type="ChEBI" id="CHEBI:18420"/>
        <label>1</label>
    </ligand>
</feature>
<evidence type="ECO:0000256" key="2">
    <source>
        <dbReference type="ARBA" id="ARBA00009897"/>
    </source>
</evidence>
<evidence type="ECO:0000313" key="20">
    <source>
        <dbReference type="EMBL" id="BBB92813.1"/>
    </source>
</evidence>
<dbReference type="EC" id="6.3.1.2" evidence="4 17"/>
<dbReference type="PROSITE" id="PS51986">
    <property type="entry name" value="GS_BETA_GRASP"/>
    <property type="match status" value="1"/>
</dbReference>
<gene>
    <name evidence="20" type="primary">glnA_2</name>
    <name evidence="20" type="ORF">MAMMFC1_03518</name>
</gene>
<reference evidence="20 21" key="1">
    <citation type="journal article" date="2018" name="Int. J. Syst. Evol. Microbiol.">
        <title>Methylomusa anaerophila gen. nov., sp. nov., an anaerobic methanol-utilizing bacterium isolated from a microbial fuel cell.</title>
        <authorList>
            <person name="Amano N."/>
            <person name="Yamamuro A."/>
            <person name="Miyahara M."/>
            <person name="Kouzuma A."/>
            <person name="Abe T."/>
            <person name="Watanabe K."/>
        </authorList>
    </citation>
    <scope>NUCLEOTIDE SEQUENCE [LARGE SCALE GENOMIC DNA]</scope>
    <source>
        <strain evidence="20 21">MMFC1</strain>
    </source>
</reference>
<feature type="domain" description="GS beta-grasp" evidence="18">
    <location>
        <begin position="16"/>
        <end position="100"/>
    </location>
</feature>
<evidence type="ECO:0000256" key="14">
    <source>
        <dbReference type="PIRSR" id="PIRSR604809-50"/>
    </source>
</evidence>
<protein>
    <recommendedName>
        <fullName evidence="5 17">Glutamine synthetase</fullName>
        <ecNumber evidence="4 17">6.3.1.2</ecNumber>
    </recommendedName>
</protein>
<feature type="binding site" evidence="13">
    <location>
        <position position="214"/>
    </location>
    <ligand>
        <name>Mg(2+)</name>
        <dbReference type="ChEBI" id="CHEBI:18420"/>
        <label>1</label>
    </ligand>
</feature>
<dbReference type="PANTHER" id="PTHR43407">
    <property type="entry name" value="GLUTAMINE SYNTHETASE"/>
    <property type="match status" value="1"/>
</dbReference>
<dbReference type="FunFam" id="3.30.590.10:FF:000001">
    <property type="entry name" value="Glutamine synthetase"/>
    <property type="match status" value="1"/>
</dbReference>
<dbReference type="Pfam" id="PF03951">
    <property type="entry name" value="Gln-synt_N"/>
    <property type="match status" value="1"/>
</dbReference>
<dbReference type="PANTHER" id="PTHR43407:SF1">
    <property type="entry name" value="LENGSIN"/>
    <property type="match status" value="1"/>
</dbReference>
<name>A0A348AP15_9FIRM</name>
<feature type="binding site" evidence="13">
    <location>
        <position position="271"/>
    </location>
    <ligand>
        <name>Mg(2+)</name>
        <dbReference type="ChEBI" id="CHEBI:18420"/>
        <label>1</label>
    </ligand>
</feature>
<evidence type="ECO:0000256" key="11">
    <source>
        <dbReference type="PIRSR" id="PIRSR604809-1"/>
    </source>
</evidence>
<evidence type="ECO:0000256" key="5">
    <source>
        <dbReference type="ARBA" id="ARBA00021364"/>
    </source>
</evidence>
<sequence>MMSMTVQEVLALAKTKGAQFVDYKFIDLPGVWQHKTVPISEFDESVFTEGTGFDGSSIRGFQGIEESDMLLIPDPGTAIIDPFMKLPTLSLICNVVSPDKVSYSRDARYIAQKAEAYLKKSGIADTSYWGPEAEFFLFDDVRYDATQNTAYYAVDSEEAIWNTGKSENPNLGYKIRNKEGYLPVPPADATHDIRSEMSAVLESLGIQVEAHHHEVATAGQGEIDMRFDTLTTMGDKLMLFKYVVRNVAKLHGKVATFMPKPLFGDNGSGMHVHQSLWGNGSPLFFDSNNYAQLSQTALYYIGGLLTHASALLAISSPTTNSYKRLVPGYEAPVNIAFSARNRSAAIRIPMYSNNPKAKRIEFRPPDPSCNPYLAFAAMLMAGIDGIKNKIDPVAAGFGPLQVNIYELSPEEKAKVKSVPGSLEGALKALEDDHAFLLEGGVFTQDLLETWISYKYANEVDAVRLRPHPIEYKLYFDI</sequence>
<dbReference type="InterPro" id="IPR014746">
    <property type="entry name" value="Gln_synth/guanido_kin_cat_dom"/>
</dbReference>
<dbReference type="GO" id="GO:0019740">
    <property type="term" value="P:nitrogen utilization"/>
    <property type="evidence" value="ECO:0007669"/>
    <property type="project" value="TreeGrafter"/>
</dbReference>
<comment type="subunit">
    <text evidence="3">Oligomer of 12 subunits arranged in the form of two hexagons.</text>
</comment>
<feature type="binding site" evidence="11">
    <location>
        <position position="363"/>
    </location>
    <ligand>
        <name>L-glutamate</name>
        <dbReference type="ChEBI" id="CHEBI:29985"/>
    </ligand>
</feature>
<feature type="binding site" evidence="12">
    <location>
        <position position="356"/>
    </location>
    <ligand>
        <name>ATP</name>
        <dbReference type="ChEBI" id="CHEBI:30616"/>
    </ligand>
</feature>
<keyword evidence="8 12" id="KW-0547">Nucleotide-binding</keyword>
<dbReference type="GO" id="GO:0046872">
    <property type="term" value="F:metal ion binding"/>
    <property type="evidence" value="ECO:0007669"/>
    <property type="project" value="UniProtKB-KW"/>
</dbReference>
<dbReference type="Gene3D" id="3.10.20.70">
    <property type="entry name" value="Glutamine synthetase, N-terminal domain"/>
    <property type="match status" value="1"/>
</dbReference>
<feature type="domain" description="GS catalytic" evidence="19">
    <location>
        <begin position="107"/>
        <end position="477"/>
    </location>
</feature>
<evidence type="ECO:0000256" key="4">
    <source>
        <dbReference type="ARBA" id="ARBA00012937"/>
    </source>
</evidence>
<dbReference type="GO" id="GO:0016020">
    <property type="term" value="C:membrane"/>
    <property type="evidence" value="ECO:0007669"/>
    <property type="project" value="TreeGrafter"/>
</dbReference>
<organism evidence="20 21">
    <name type="scientific">Methylomusa anaerophila</name>
    <dbReference type="NCBI Taxonomy" id="1930071"/>
    <lineage>
        <taxon>Bacteria</taxon>
        <taxon>Bacillati</taxon>
        <taxon>Bacillota</taxon>
        <taxon>Negativicutes</taxon>
        <taxon>Selenomonadales</taxon>
        <taxon>Sporomusaceae</taxon>
        <taxon>Methylomusa</taxon>
    </lineage>
</organism>
<evidence type="ECO:0000256" key="10">
    <source>
        <dbReference type="ARBA" id="ARBA00049436"/>
    </source>
</evidence>
<keyword evidence="6" id="KW-0963">Cytoplasm</keyword>
<dbReference type="SMART" id="SM01230">
    <property type="entry name" value="Gln-synt_C"/>
    <property type="match status" value="1"/>
</dbReference>
<accession>A0A348AP15</accession>
<dbReference type="GO" id="GO:0004356">
    <property type="term" value="F:glutamine synthetase activity"/>
    <property type="evidence" value="ECO:0007669"/>
    <property type="project" value="UniProtKB-EC"/>
</dbReference>
<dbReference type="SUPFAM" id="SSF55931">
    <property type="entry name" value="Glutamine synthetase/guanido kinase"/>
    <property type="match status" value="1"/>
</dbReference>
<dbReference type="GO" id="GO:0005737">
    <property type="term" value="C:cytoplasm"/>
    <property type="evidence" value="ECO:0007669"/>
    <property type="project" value="UniProtKB-SubCell"/>
</dbReference>